<gene>
    <name evidence="1" type="ORF">KIK155_LOCUS28635</name>
    <name evidence="2" type="ORF">TOA249_LOCUS28222</name>
</gene>
<reference evidence="1" key="1">
    <citation type="submission" date="2021-02" db="EMBL/GenBank/DDBJ databases">
        <authorList>
            <person name="Nowell W R."/>
        </authorList>
    </citation>
    <scope>NUCLEOTIDE SEQUENCE</scope>
</reference>
<dbReference type="AlphaFoldDB" id="A0A818WWZ3"/>
<protein>
    <submittedName>
        <fullName evidence="1">Uncharacterized protein</fullName>
    </submittedName>
</protein>
<dbReference type="EMBL" id="CAJNYV010005242">
    <property type="protein sequence ID" value="CAF3732212.1"/>
    <property type="molecule type" value="Genomic_DNA"/>
</dbReference>
<evidence type="ECO:0000313" key="3">
    <source>
        <dbReference type="Proteomes" id="UP000663865"/>
    </source>
</evidence>
<organism evidence="1 3">
    <name type="scientific">Rotaria socialis</name>
    <dbReference type="NCBI Taxonomy" id="392032"/>
    <lineage>
        <taxon>Eukaryota</taxon>
        <taxon>Metazoa</taxon>
        <taxon>Spiralia</taxon>
        <taxon>Gnathifera</taxon>
        <taxon>Rotifera</taxon>
        <taxon>Eurotatoria</taxon>
        <taxon>Bdelloidea</taxon>
        <taxon>Philodinida</taxon>
        <taxon>Philodinidae</taxon>
        <taxon>Rotaria</taxon>
    </lineage>
</organism>
<proteinExistence type="predicted"/>
<dbReference type="EMBL" id="CAJOBS010003848">
    <property type="protein sequence ID" value="CAF4867580.1"/>
    <property type="molecule type" value="Genomic_DNA"/>
</dbReference>
<accession>A0A818WWZ3</accession>
<evidence type="ECO:0000313" key="2">
    <source>
        <dbReference type="EMBL" id="CAF4867580.1"/>
    </source>
</evidence>
<name>A0A818WWZ3_9BILA</name>
<dbReference type="Proteomes" id="UP000663865">
    <property type="component" value="Unassembled WGS sequence"/>
</dbReference>
<dbReference type="Proteomes" id="UP000663838">
    <property type="component" value="Unassembled WGS sequence"/>
</dbReference>
<evidence type="ECO:0000313" key="1">
    <source>
        <dbReference type="EMBL" id="CAF3732212.1"/>
    </source>
</evidence>
<sequence>MATAELINRSNSTMFNTDEFLIGTRLQVVFDMETTITIVPETPDQISFLRYVLDRFGRSDLPLGIFNINAKPALSKFHLKPYPNTSIKESREALDGSDVLLKYCDERTILICGGPLENVAKAIQTWPFGCTKWLCW</sequence>
<comment type="caution">
    <text evidence="1">The sequence shown here is derived from an EMBL/GenBank/DDBJ whole genome shotgun (WGS) entry which is preliminary data.</text>
</comment>